<sequence length="117" mass="12640">MRNCRPVSCYGQTGPWAQRPGRHVDGSLLDGQPAWLTYVAQGYFTTGTAPRPHGTAHPTIVPYRALRTGEGHLMVAAGNDKLWRALAETIGCGEPADDPRGRTVTRLKVTVSVTGQE</sequence>
<dbReference type="AlphaFoldDB" id="A0A918EPH6"/>
<protein>
    <submittedName>
        <fullName evidence="2">Uncharacterized protein</fullName>
    </submittedName>
</protein>
<reference evidence="2" key="2">
    <citation type="submission" date="2020-09" db="EMBL/GenBank/DDBJ databases">
        <authorList>
            <person name="Sun Q."/>
            <person name="Ohkuma M."/>
        </authorList>
    </citation>
    <scope>NUCLEOTIDE SEQUENCE</scope>
    <source>
        <strain evidence="2">JCM 3131</strain>
    </source>
</reference>
<comment type="caution">
    <text evidence="2">The sequence shown here is derived from an EMBL/GenBank/DDBJ whole genome shotgun (WGS) entry which is preliminary data.</text>
</comment>
<dbReference type="InterPro" id="IPR044855">
    <property type="entry name" value="CoA-Trfase_III_dom3_sf"/>
</dbReference>
<evidence type="ECO:0000313" key="2">
    <source>
        <dbReference type="EMBL" id="GGQ48924.1"/>
    </source>
</evidence>
<dbReference type="GO" id="GO:0008410">
    <property type="term" value="F:CoA-transferase activity"/>
    <property type="evidence" value="ECO:0007669"/>
    <property type="project" value="TreeGrafter"/>
</dbReference>
<keyword evidence="3" id="KW-1185">Reference proteome</keyword>
<dbReference type="InterPro" id="IPR003673">
    <property type="entry name" value="CoA-Trfase_fam_III"/>
</dbReference>
<proteinExistence type="predicted"/>
<dbReference type="PANTHER" id="PTHR48207:SF3">
    <property type="entry name" value="SUCCINATE--HYDROXYMETHYLGLUTARATE COA-TRANSFERASE"/>
    <property type="match status" value="1"/>
</dbReference>
<reference evidence="2" key="1">
    <citation type="journal article" date="2014" name="Int. J. Syst. Evol. Microbiol.">
        <title>Complete genome sequence of Corynebacterium casei LMG S-19264T (=DSM 44701T), isolated from a smear-ripened cheese.</title>
        <authorList>
            <consortium name="US DOE Joint Genome Institute (JGI-PGF)"/>
            <person name="Walter F."/>
            <person name="Albersmeier A."/>
            <person name="Kalinowski J."/>
            <person name="Ruckert C."/>
        </authorList>
    </citation>
    <scope>NUCLEOTIDE SEQUENCE</scope>
    <source>
        <strain evidence="2">JCM 3131</strain>
    </source>
</reference>
<organism evidence="2 3">
    <name type="scientific">Streptomyces ruber</name>
    <dbReference type="NCBI Taxonomy" id="83378"/>
    <lineage>
        <taxon>Bacteria</taxon>
        <taxon>Bacillati</taxon>
        <taxon>Actinomycetota</taxon>
        <taxon>Actinomycetes</taxon>
        <taxon>Kitasatosporales</taxon>
        <taxon>Streptomycetaceae</taxon>
        <taxon>Streptomyces</taxon>
    </lineage>
</organism>
<dbReference type="InterPro" id="IPR050483">
    <property type="entry name" value="CoA-transferase_III_domain"/>
</dbReference>
<dbReference type="Pfam" id="PF02515">
    <property type="entry name" value="CoA_transf_3"/>
    <property type="match status" value="1"/>
</dbReference>
<accession>A0A918EPH6</accession>
<gene>
    <name evidence="2" type="ORF">GCM10010145_17140</name>
</gene>
<evidence type="ECO:0000256" key="1">
    <source>
        <dbReference type="ARBA" id="ARBA00022679"/>
    </source>
</evidence>
<dbReference type="EMBL" id="BMQK01000003">
    <property type="protein sequence ID" value="GGQ48924.1"/>
    <property type="molecule type" value="Genomic_DNA"/>
</dbReference>
<evidence type="ECO:0000313" key="3">
    <source>
        <dbReference type="Proteomes" id="UP000620156"/>
    </source>
</evidence>
<name>A0A918EPH6_9ACTN</name>
<dbReference type="InterPro" id="IPR023606">
    <property type="entry name" value="CoA-Trfase_III_dom_1_sf"/>
</dbReference>
<dbReference type="SUPFAM" id="SSF89796">
    <property type="entry name" value="CoA-transferase family III (CaiB/BaiF)"/>
    <property type="match status" value="1"/>
</dbReference>
<dbReference type="Gene3D" id="3.30.1540.10">
    <property type="entry name" value="formyl-coa transferase, domain 3"/>
    <property type="match status" value="1"/>
</dbReference>
<dbReference type="PANTHER" id="PTHR48207">
    <property type="entry name" value="SUCCINATE--HYDROXYMETHYLGLUTARATE COA-TRANSFERASE"/>
    <property type="match status" value="1"/>
</dbReference>
<dbReference type="Gene3D" id="3.40.50.10540">
    <property type="entry name" value="Crotonobetainyl-coa:carnitine coa-transferase, domain 1"/>
    <property type="match status" value="1"/>
</dbReference>
<dbReference type="Proteomes" id="UP000620156">
    <property type="component" value="Unassembled WGS sequence"/>
</dbReference>
<keyword evidence="1" id="KW-0808">Transferase</keyword>